<proteinExistence type="predicted"/>
<dbReference type="CDD" id="cd05569">
    <property type="entry name" value="PTS_IIB_fructose"/>
    <property type="match status" value="1"/>
</dbReference>
<dbReference type="SUPFAM" id="SSF52794">
    <property type="entry name" value="PTS system IIB component-like"/>
    <property type="match status" value="1"/>
</dbReference>
<protein>
    <submittedName>
        <fullName evidence="9">PTS system fructose-specific transporter subunitIIBC</fullName>
    </submittedName>
</protein>
<evidence type="ECO:0000256" key="7">
    <source>
        <dbReference type="SAM" id="MobiDB-lite"/>
    </source>
</evidence>
<evidence type="ECO:0000256" key="2">
    <source>
        <dbReference type="ARBA" id="ARBA00022553"/>
    </source>
</evidence>
<dbReference type="Pfam" id="PF02302">
    <property type="entry name" value="PTS_IIB"/>
    <property type="match status" value="1"/>
</dbReference>
<feature type="region of interest" description="Disordered" evidence="7">
    <location>
        <begin position="105"/>
        <end position="143"/>
    </location>
</feature>
<dbReference type="KEGG" id="amin:AUMI_10920"/>
<evidence type="ECO:0000256" key="6">
    <source>
        <dbReference type="ARBA" id="ARBA00022777"/>
    </source>
</evidence>
<gene>
    <name evidence="9" type="ORF">AUMI_10920</name>
</gene>
<keyword evidence="3" id="KW-0762">Sugar transport</keyword>
<dbReference type="GO" id="GO:0090563">
    <property type="term" value="F:protein-phosphocysteine-sugar phosphotransferase activity"/>
    <property type="evidence" value="ECO:0007669"/>
    <property type="project" value="TreeGrafter"/>
</dbReference>
<dbReference type="Proteomes" id="UP000243847">
    <property type="component" value="Chromosome sequence1"/>
</dbReference>
<evidence type="ECO:0000256" key="1">
    <source>
        <dbReference type="ARBA" id="ARBA00022448"/>
    </source>
</evidence>
<dbReference type="GO" id="GO:0016301">
    <property type="term" value="F:kinase activity"/>
    <property type="evidence" value="ECO:0007669"/>
    <property type="project" value="UniProtKB-KW"/>
</dbReference>
<sequence length="143" mass="14686">MTKIVAVTSCITGIAHTYMAAEALEQAAKKAGYEITVETQGSAGSSPMKQSTIDEADVVIFATDLEVKDRSRFNGKPFLQIGVSKALADADNVVAQAVSSIATLPKDGGAAPAAPKAAPAAEKAPKKDSGDKPGFFGRLFGSK</sequence>
<keyword evidence="4" id="KW-0808">Transferase</keyword>
<organism evidence="9 10">
    <name type="scientific">Aurantimicrobium minutum</name>
    <dbReference type="NCBI Taxonomy" id="708131"/>
    <lineage>
        <taxon>Bacteria</taxon>
        <taxon>Bacillati</taxon>
        <taxon>Actinomycetota</taxon>
        <taxon>Actinomycetes</taxon>
        <taxon>Micrococcales</taxon>
        <taxon>Microbacteriaceae</taxon>
        <taxon>Aurantimicrobium</taxon>
    </lineage>
</organism>
<dbReference type="PANTHER" id="PTHR30505">
    <property type="entry name" value="FRUCTOSE-LIKE PERMEASE"/>
    <property type="match status" value="1"/>
</dbReference>
<evidence type="ECO:0000313" key="10">
    <source>
        <dbReference type="Proteomes" id="UP000243847"/>
    </source>
</evidence>
<dbReference type="OrthoDB" id="9782569at2"/>
<feature type="compositionally biased region" description="Low complexity" evidence="7">
    <location>
        <begin position="110"/>
        <end position="122"/>
    </location>
</feature>
<dbReference type="GO" id="GO:0009401">
    <property type="term" value="P:phosphoenolpyruvate-dependent sugar phosphotransferase system"/>
    <property type="evidence" value="ECO:0007669"/>
    <property type="project" value="UniProtKB-KW"/>
</dbReference>
<dbReference type="PANTHER" id="PTHR30505:SF0">
    <property type="entry name" value="FRUCTOSE-LIKE PTS SYSTEM EIIBC COMPONENT-RELATED"/>
    <property type="match status" value="1"/>
</dbReference>
<keyword evidence="1" id="KW-0813">Transport</keyword>
<evidence type="ECO:0000259" key="8">
    <source>
        <dbReference type="PROSITE" id="PS51099"/>
    </source>
</evidence>
<keyword evidence="5" id="KW-0598">Phosphotransferase system</keyword>
<accession>A0A173LUP4</accession>
<dbReference type="GO" id="GO:0005886">
    <property type="term" value="C:plasma membrane"/>
    <property type="evidence" value="ECO:0007669"/>
    <property type="project" value="TreeGrafter"/>
</dbReference>
<dbReference type="EMBL" id="AP017457">
    <property type="protein sequence ID" value="BAU98635.1"/>
    <property type="molecule type" value="Genomic_DNA"/>
</dbReference>
<dbReference type="InterPro" id="IPR003353">
    <property type="entry name" value="PTS_IIB_fruc"/>
</dbReference>
<evidence type="ECO:0000256" key="3">
    <source>
        <dbReference type="ARBA" id="ARBA00022597"/>
    </source>
</evidence>
<dbReference type="RefSeq" id="WP_096380126.1">
    <property type="nucleotide sequence ID" value="NZ_AP017457.1"/>
</dbReference>
<feature type="domain" description="PTS EIIB type-2" evidence="8">
    <location>
        <begin position="4"/>
        <end position="99"/>
    </location>
</feature>
<name>A0A173LUP4_9MICO</name>
<dbReference type="InterPro" id="IPR050864">
    <property type="entry name" value="Bacterial_PTS_Sugar_Transport"/>
</dbReference>
<keyword evidence="2" id="KW-0597">Phosphoprotein</keyword>
<keyword evidence="6" id="KW-0418">Kinase</keyword>
<dbReference type="AlphaFoldDB" id="A0A173LUP4"/>
<evidence type="ECO:0000256" key="4">
    <source>
        <dbReference type="ARBA" id="ARBA00022679"/>
    </source>
</evidence>
<dbReference type="InterPro" id="IPR003501">
    <property type="entry name" value="PTS_EIIB_2/3"/>
</dbReference>
<evidence type="ECO:0000313" key="9">
    <source>
        <dbReference type="EMBL" id="BAU98635.1"/>
    </source>
</evidence>
<evidence type="ECO:0000256" key="5">
    <source>
        <dbReference type="ARBA" id="ARBA00022683"/>
    </source>
</evidence>
<dbReference type="Gene3D" id="3.40.50.2300">
    <property type="match status" value="1"/>
</dbReference>
<dbReference type="NCBIfam" id="TIGR00829">
    <property type="entry name" value="FRU"/>
    <property type="match status" value="1"/>
</dbReference>
<dbReference type="InterPro" id="IPR013011">
    <property type="entry name" value="PTS_EIIB_2"/>
</dbReference>
<dbReference type="PROSITE" id="PS51099">
    <property type="entry name" value="PTS_EIIB_TYPE_2"/>
    <property type="match status" value="1"/>
</dbReference>
<reference evidence="9 10" key="1">
    <citation type="journal article" date="2016" name="Genome Announc.">
        <title>Complete Genome Sequence of Aurantimicrobium minutum Type Strain KNCT, a Planktonic Ultramicrobacterium Isolated from River Water.</title>
        <authorList>
            <person name="Nakai R."/>
            <person name="Fujisawa T."/>
            <person name="Nakamura Y."/>
            <person name="Nishide H."/>
            <person name="Uchiyama I."/>
            <person name="Baba T."/>
            <person name="Toyoda A."/>
            <person name="Fujiyama A."/>
            <person name="Naganuma T."/>
            <person name="Niki H."/>
        </authorList>
    </citation>
    <scope>NUCLEOTIDE SEQUENCE [LARGE SCALE GENOMIC DNA]</scope>
    <source>
        <strain evidence="9 10">KNC</strain>
    </source>
</reference>
<dbReference type="GeneID" id="80451275"/>
<dbReference type="InterPro" id="IPR036095">
    <property type="entry name" value="PTS_EIIB-like_sf"/>
</dbReference>
<dbReference type="GO" id="GO:0022877">
    <property type="term" value="F:protein-N(PI)-phosphohistidine-fructose phosphotransferase system transporter activity"/>
    <property type="evidence" value="ECO:0007669"/>
    <property type="project" value="InterPro"/>
</dbReference>